<evidence type="ECO:0000256" key="2">
    <source>
        <dbReference type="ARBA" id="ARBA00023015"/>
    </source>
</evidence>
<evidence type="ECO:0000313" key="7">
    <source>
        <dbReference type="Proteomes" id="UP000253769"/>
    </source>
</evidence>
<dbReference type="Proteomes" id="UP000253769">
    <property type="component" value="Unassembled WGS sequence"/>
</dbReference>
<dbReference type="RefSeq" id="WP_114695243.1">
    <property type="nucleotide sequence ID" value="NZ_QQOH01000002.1"/>
</dbReference>
<dbReference type="GO" id="GO:0006351">
    <property type="term" value="P:DNA-templated transcription"/>
    <property type="evidence" value="ECO:0007669"/>
    <property type="project" value="TreeGrafter"/>
</dbReference>
<dbReference type="AlphaFoldDB" id="A0A369WKM3"/>
<dbReference type="GO" id="GO:0003700">
    <property type="term" value="F:DNA-binding transcription factor activity"/>
    <property type="evidence" value="ECO:0007669"/>
    <property type="project" value="InterPro"/>
</dbReference>
<keyword evidence="3" id="KW-0238">DNA-binding</keyword>
<evidence type="ECO:0000313" key="6">
    <source>
        <dbReference type="EMBL" id="RDE22610.1"/>
    </source>
</evidence>
<keyword evidence="2" id="KW-0805">Transcription regulation</keyword>
<dbReference type="FunFam" id="1.10.10.10:FF:000001">
    <property type="entry name" value="LysR family transcriptional regulator"/>
    <property type="match status" value="1"/>
</dbReference>
<dbReference type="PROSITE" id="PS50931">
    <property type="entry name" value="HTH_LYSR"/>
    <property type="match status" value="1"/>
</dbReference>
<feature type="domain" description="HTH lysR-type" evidence="5">
    <location>
        <begin position="6"/>
        <end position="63"/>
    </location>
</feature>
<dbReference type="InterPro" id="IPR000847">
    <property type="entry name" value="LysR_HTH_N"/>
</dbReference>
<dbReference type="InterPro" id="IPR036390">
    <property type="entry name" value="WH_DNA-bd_sf"/>
</dbReference>
<dbReference type="SUPFAM" id="SSF53850">
    <property type="entry name" value="Periplasmic binding protein-like II"/>
    <property type="match status" value="1"/>
</dbReference>
<comment type="similarity">
    <text evidence="1">Belongs to the LysR transcriptional regulatory family.</text>
</comment>
<keyword evidence="7" id="KW-1185">Reference proteome</keyword>
<accession>A0A369WKM3</accession>
<comment type="caution">
    <text evidence="6">The sequence shown here is derived from an EMBL/GenBank/DDBJ whole genome shotgun (WGS) entry which is preliminary data.</text>
</comment>
<keyword evidence="4" id="KW-0804">Transcription</keyword>
<dbReference type="PANTHER" id="PTHR30537">
    <property type="entry name" value="HTH-TYPE TRANSCRIPTIONAL REGULATOR"/>
    <property type="match status" value="1"/>
</dbReference>
<proteinExistence type="inferred from homology"/>
<dbReference type="Pfam" id="PF00126">
    <property type="entry name" value="HTH_1"/>
    <property type="match status" value="1"/>
</dbReference>
<gene>
    <name evidence="6" type="ORF">DV711_08460</name>
</gene>
<evidence type="ECO:0000256" key="3">
    <source>
        <dbReference type="ARBA" id="ARBA00023125"/>
    </source>
</evidence>
<name>A0A369WKM3_9GAMM</name>
<dbReference type="InterPro" id="IPR005119">
    <property type="entry name" value="LysR_subst-bd"/>
</dbReference>
<dbReference type="InterPro" id="IPR036388">
    <property type="entry name" value="WH-like_DNA-bd_sf"/>
</dbReference>
<dbReference type="SUPFAM" id="SSF46785">
    <property type="entry name" value="Winged helix' DNA-binding domain"/>
    <property type="match status" value="1"/>
</dbReference>
<dbReference type="Gene3D" id="1.10.10.10">
    <property type="entry name" value="Winged helix-like DNA-binding domain superfamily/Winged helix DNA-binding domain"/>
    <property type="match status" value="1"/>
</dbReference>
<dbReference type="InterPro" id="IPR058163">
    <property type="entry name" value="LysR-type_TF_proteobact-type"/>
</dbReference>
<sequence length="305" mass="34224">MNRKIDIVKAIRTFQIVVEQGSFSQAANRIGIVVSAVSKQVADLEQHLGCQLLYRTTRAMSLTAEGHYYLEQFQELVERLDRLENRADTQQHNVAGHLRISVPPDAEQLGITRLLSEFVKQHPSVSFTLMLINRYVNLVEEGIDLAVRVHRLPDSRLIGRQLTELNVLYVASPKYLKAYGRPIHPKQLSEHRCVIDTSNRTPGRWRYTEDGAEKHVSVSGPVEVNSGSIAADFCADGHGIAHLPDFLVQRYLDSGQLVPILEPFQLSSIPVSLVYPANRMKNTALSELVSYLINNIKSPQNPSPN</sequence>
<evidence type="ECO:0000256" key="4">
    <source>
        <dbReference type="ARBA" id="ARBA00023163"/>
    </source>
</evidence>
<dbReference type="Gene3D" id="3.40.190.290">
    <property type="match status" value="1"/>
</dbReference>
<dbReference type="CDD" id="cd08422">
    <property type="entry name" value="PBP2_CrgA_like"/>
    <property type="match status" value="1"/>
</dbReference>
<reference evidence="6 7" key="1">
    <citation type="submission" date="2018-07" db="EMBL/GenBank/DDBJ databases">
        <title>Motiliproteus coralliicola sp. nov., a bacterium isolated from Coral.</title>
        <authorList>
            <person name="Wang G."/>
        </authorList>
    </citation>
    <scope>NUCLEOTIDE SEQUENCE [LARGE SCALE GENOMIC DNA]</scope>
    <source>
        <strain evidence="6 7">C34</strain>
    </source>
</reference>
<dbReference type="Pfam" id="PF03466">
    <property type="entry name" value="LysR_substrate"/>
    <property type="match status" value="1"/>
</dbReference>
<evidence type="ECO:0000259" key="5">
    <source>
        <dbReference type="PROSITE" id="PS50931"/>
    </source>
</evidence>
<dbReference type="PANTHER" id="PTHR30537:SF5">
    <property type="entry name" value="HTH-TYPE TRANSCRIPTIONAL ACTIVATOR TTDR-RELATED"/>
    <property type="match status" value="1"/>
</dbReference>
<dbReference type="EMBL" id="QQOH01000002">
    <property type="protein sequence ID" value="RDE22610.1"/>
    <property type="molecule type" value="Genomic_DNA"/>
</dbReference>
<organism evidence="6 7">
    <name type="scientific">Motiliproteus coralliicola</name>
    <dbReference type="NCBI Taxonomy" id="2283196"/>
    <lineage>
        <taxon>Bacteria</taxon>
        <taxon>Pseudomonadati</taxon>
        <taxon>Pseudomonadota</taxon>
        <taxon>Gammaproteobacteria</taxon>
        <taxon>Oceanospirillales</taxon>
        <taxon>Oceanospirillaceae</taxon>
        <taxon>Motiliproteus</taxon>
    </lineage>
</organism>
<dbReference type="GO" id="GO:0043565">
    <property type="term" value="F:sequence-specific DNA binding"/>
    <property type="evidence" value="ECO:0007669"/>
    <property type="project" value="TreeGrafter"/>
</dbReference>
<protein>
    <submittedName>
        <fullName evidence="6">LysR family transcriptional regulator</fullName>
    </submittedName>
</protein>
<evidence type="ECO:0000256" key="1">
    <source>
        <dbReference type="ARBA" id="ARBA00009437"/>
    </source>
</evidence>
<dbReference type="OrthoDB" id="9815676at2"/>